<dbReference type="OrthoDB" id="4374883at2"/>
<keyword evidence="5" id="KW-1185">Reference proteome</keyword>
<evidence type="ECO:0000313" key="4">
    <source>
        <dbReference type="EMBL" id="GEK85949.1"/>
    </source>
</evidence>
<dbReference type="EMBL" id="BJUW01000004">
    <property type="protein sequence ID" value="GEK85949.1"/>
    <property type="molecule type" value="Genomic_DNA"/>
</dbReference>
<feature type="transmembrane region" description="Helical" evidence="2">
    <location>
        <begin position="79"/>
        <end position="103"/>
    </location>
</feature>
<feature type="region of interest" description="Disordered" evidence="1">
    <location>
        <begin position="1"/>
        <end position="39"/>
    </location>
</feature>
<dbReference type="Pfam" id="PF13828">
    <property type="entry name" value="DUF4190"/>
    <property type="match status" value="1"/>
</dbReference>
<proteinExistence type="predicted"/>
<protein>
    <recommendedName>
        <fullName evidence="3">DUF4190 domain-containing protein</fullName>
    </recommendedName>
</protein>
<keyword evidence="2" id="KW-1133">Transmembrane helix</keyword>
<reference evidence="4 5" key="1">
    <citation type="submission" date="2019-07" db="EMBL/GenBank/DDBJ databases">
        <title>Whole genome shotgun sequence of Microbacterium aerolatum NBRC 103071.</title>
        <authorList>
            <person name="Hosoyama A."/>
            <person name="Uohara A."/>
            <person name="Ohji S."/>
            <person name="Ichikawa N."/>
        </authorList>
    </citation>
    <scope>NUCLEOTIDE SEQUENCE [LARGE SCALE GENOMIC DNA]</scope>
    <source>
        <strain evidence="4 5">NBRC 103071</strain>
    </source>
</reference>
<dbReference type="AlphaFoldDB" id="A0A511ACR4"/>
<keyword evidence="2" id="KW-0812">Transmembrane</keyword>
<feature type="domain" description="DUF4190" evidence="3">
    <location>
        <begin position="74"/>
        <end position="141"/>
    </location>
</feature>
<comment type="caution">
    <text evidence="4">The sequence shown here is derived from an EMBL/GenBank/DDBJ whole genome shotgun (WGS) entry which is preliminary data.</text>
</comment>
<feature type="compositionally biased region" description="Low complexity" evidence="1">
    <location>
        <begin position="20"/>
        <end position="39"/>
    </location>
</feature>
<name>A0A511ACR4_9MICO</name>
<evidence type="ECO:0000256" key="1">
    <source>
        <dbReference type="SAM" id="MobiDB-lite"/>
    </source>
</evidence>
<evidence type="ECO:0000256" key="2">
    <source>
        <dbReference type="SAM" id="Phobius"/>
    </source>
</evidence>
<accession>A0A511ACR4</accession>
<evidence type="ECO:0000313" key="5">
    <source>
        <dbReference type="Proteomes" id="UP000321225"/>
    </source>
</evidence>
<dbReference type="RefSeq" id="WP_147038588.1">
    <property type="nucleotide sequence ID" value="NZ_BJUW01000004.1"/>
</dbReference>
<keyword evidence="2" id="KW-0472">Membrane</keyword>
<gene>
    <name evidence="4" type="ORF">MAE01_11250</name>
</gene>
<organism evidence="4 5">
    <name type="scientific">Microbacterium aerolatum</name>
    <dbReference type="NCBI Taxonomy" id="153731"/>
    <lineage>
        <taxon>Bacteria</taxon>
        <taxon>Bacillati</taxon>
        <taxon>Actinomycetota</taxon>
        <taxon>Actinomycetes</taxon>
        <taxon>Micrococcales</taxon>
        <taxon>Microbacteriaceae</taxon>
        <taxon>Microbacterium</taxon>
    </lineage>
</organism>
<feature type="transmembrane region" description="Helical" evidence="2">
    <location>
        <begin position="124"/>
        <end position="152"/>
    </location>
</feature>
<evidence type="ECO:0000259" key="3">
    <source>
        <dbReference type="Pfam" id="PF13828"/>
    </source>
</evidence>
<dbReference type="Proteomes" id="UP000321225">
    <property type="component" value="Unassembled WGS sequence"/>
</dbReference>
<dbReference type="InterPro" id="IPR025241">
    <property type="entry name" value="DUF4190"/>
</dbReference>
<sequence length="164" mass="16775">MSDDNTTPGEHPVLPPAPTAAPAAAPQAYPGAPAAPQAHPQTQAYPLAPQYPTQQYPSRYPAQPYTPARPTSGLAVTSLITGIAGIVFSWTFVALLASIAAVITGHMALKQTRSNPAVAGRGMAIAGLIMGYAGLAIIALLIVVAIISFLFLGSLPFLLYGVAG</sequence>